<dbReference type="EMBL" id="CP001715">
    <property type="protein sequence ID" value="ACV35064.1"/>
    <property type="molecule type" value="Genomic_DNA"/>
</dbReference>
<accession>C7RUL2</accession>
<dbReference type="HOGENOM" id="CLU_2434058_0_0_4"/>
<dbReference type="STRING" id="522306.CAP2UW1_1759"/>
<proteinExistence type="predicted"/>
<evidence type="ECO:0000313" key="1">
    <source>
        <dbReference type="EMBL" id="ACV35064.1"/>
    </source>
</evidence>
<sequence>MKISIAADDTSIHAAVKPRGPPAPLTITGRSGAQGVIRIKEARRLRAVERDCQRDGLDYNASPTTKPKQGYRCCPVVGRPHGLSGAIRFR</sequence>
<protein>
    <submittedName>
        <fullName evidence="1">Uncharacterized protein</fullName>
    </submittedName>
</protein>
<reference evidence="1" key="1">
    <citation type="submission" date="2009-08" db="EMBL/GenBank/DDBJ databases">
        <authorList>
            <consortium name="US DOE Joint Genome Institute"/>
            <person name="Lucas S."/>
            <person name="Copeland A."/>
            <person name="Lapidus A."/>
            <person name="Glavina del Rio T."/>
            <person name="Dalin E."/>
            <person name="Tice H."/>
            <person name="Bruce D."/>
            <person name="Barry K."/>
            <person name="Pitluck S."/>
            <person name="Lowry S."/>
            <person name="Larimer F."/>
            <person name="Land M."/>
            <person name="Hauser L."/>
            <person name="Kyrpides N."/>
            <person name="Ivanova N."/>
            <person name="McMahon K.D."/>
            <person name="Hugenholtz P."/>
        </authorList>
    </citation>
    <scope>NUCLEOTIDE SEQUENCE</scope>
    <source>
        <strain evidence="1">UW-1</strain>
    </source>
</reference>
<name>C7RUL2_ACCRE</name>
<dbReference type="AlphaFoldDB" id="C7RUL2"/>
<dbReference type="KEGG" id="app:CAP2UW1_1759"/>
<reference evidence="1" key="2">
    <citation type="submission" date="2009-09" db="EMBL/GenBank/DDBJ databases">
        <title>Complete sequence of chromosome of Candidatus Accumulibacter phosphatis clade IIA str. UW-1.</title>
        <authorList>
            <consortium name="US DOE Joint Genome Institute"/>
            <person name="Martin H.G."/>
            <person name="Ivanova N."/>
            <person name="Kunin V."/>
            <person name="Warnecke F."/>
            <person name="Barry K."/>
            <person name="He S."/>
            <person name="Salamov A."/>
            <person name="Szeto E."/>
            <person name="Dalin E."/>
            <person name="Pangilinan J.L."/>
            <person name="Lapidus A."/>
            <person name="Lowry S."/>
            <person name="Kyrpides N.C."/>
            <person name="McMahon K.D."/>
            <person name="Hugenholtz P."/>
        </authorList>
    </citation>
    <scope>NUCLEOTIDE SEQUENCE [LARGE SCALE GENOMIC DNA]</scope>
    <source>
        <strain evidence="1">UW-1</strain>
    </source>
</reference>
<gene>
    <name evidence="1" type="ordered locus">CAP2UW1_1759</name>
</gene>
<organism evidence="1">
    <name type="scientific">Accumulibacter regalis</name>
    <dbReference type="NCBI Taxonomy" id="522306"/>
    <lineage>
        <taxon>Bacteria</taxon>
        <taxon>Pseudomonadati</taxon>
        <taxon>Pseudomonadota</taxon>
        <taxon>Betaproteobacteria</taxon>
        <taxon>Candidatus Accumulibacter</taxon>
    </lineage>
</organism>